<dbReference type="InterPro" id="IPR017911">
    <property type="entry name" value="MacB-like_ATP-bd"/>
</dbReference>
<keyword evidence="1" id="KW-0813">Transport</keyword>
<reference evidence="6" key="1">
    <citation type="submission" date="2015-09" db="EMBL/GenBank/DDBJ databases">
        <authorList>
            <person name="Graham D.E."/>
            <person name="Mahan K.M."/>
            <person name="Klingeman D.M."/>
            <person name="Fida T."/>
            <person name="Giannone R.J."/>
            <person name="Hettich R.L."/>
            <person name="Parry R.J."/>
            <person name="Spain J.C."/>
        </authorList>
    </citation>
    <scope>NUCLEOTIDE SEQUENCE [LARGE SCALE GENOMIC DNA]</scope>
    <source>
        <strain evidence="6">JCM 4701</strain>
    </source>
</reference>
<dbReference type="InterPro" id="IPR003439">
    <property type="entry name" value="ABC_transporter-like_ATP-bd"/>
</dbReference>
<dbReference type="InterPro" id="IPR003593">
    <property type="entry name" value="AAA+_ATPase"/>
</dbReference>
<dbReference type="GO" id="GO:0098796">
    <property type="term" value="C:membrane protein complex"/>
    <property type="evidence" value="ECO:0007669"/>
    <property type="project" value="UniProtKB-ARBA"/>
</dbReference>
<dbReference type="Proteomes" id="UP000236047">
    <property type="component" value="Unassembled WGS sequence"/>
</dbReference>
<dbReference type="InterPro" id="IPR027417">
    <property type="entry name" value="P-loop_NTPase"/>
</dbReference>
<proteinExistence type="predicted"/>
<dbReference type="InterPro" id="IPR017871">
    <property type="entry name" value="ABC_transporter-like_CS"/>
</dbReference>
<dbReference type="GO" id="GO:0005524">
    <property type="term" value="F:ATP binding"/>
    <property type="evidence" value="ECO:0007669"/>
    <property type="project" value="UniProtKB-KW"/>
</dbReference>
<accession>A0A2N8PI03</accession>
<keyword evidence="3 5" id="KW-0067">ATP-binding</keyword>
<dbReference type="PANTHER" id="PTHR24220:SF685">
    <property type="entry name" value="ABC TRANSPORTER RELATED"/>
    <property type="match status" value="1"/>
</dbReference>
<feature type="domain" description="ABC transporter" evidence="4">
    <location>
        <begin position="11"/>
        <end position="252"/>
    </location>
</feature>
<dbReference type="Gene3D" id="3.40.50.300">
    <property type="entry name" value="P-loop containing nucleotide triphosphate hydrolases"/>
    <property type="match status" value="1"/>
</dbReference>
<dbReference type="GO" id="GO:0016887">
    <property type="term" value="F:ATP hydrolysis activity"/>
    <property type="evidence" value="ECO:0007669"/>
    <property type="project" value="InterPro"/>
</dbReference>
<dbReference type="CDD" id="cd03255">
    <property type="entry name" value="ABC_MJ0796_LolCDE_FtsE"/>
    <property type="match status" value="1"/>
</dbReference>
<dbReference type="GO" id="GO:0022857">
    <property type="term" value="F:transmembrane transporter activity"/>
    <property type="evidence" value="ECO:0007669"/>
    <property type="project" value="TreeGrafter"/>
</dbReference>
<evidence type="ECO:0000256" key="1">
    <source>
        <dbReference type="ARBA" id="ARBA00022448"/>
    </source>
</evidence>
<dbReference type="EMBL" id="LJSN01000002">
    <property type="protein sequence ID" value="PNE40608.1"/>
    <property type="molecule type" value="Genomic_DNA"/>
</dbReference>
<keyword evidence="2" id="KW-0547">Nucleotide-binding</keyword>
<evidence type="ECO:0000256" key="2">
    <source>
        <dbReference type="ARBA" id="ARBA00022741"/>
    </source>
</evidence>
<organism evidence="5 6">
    <name type="scientific">Streptomyces noursei</name>
    <name type="common">Streptomyces albulus</name>
    <dbReference type="NCBI Taxonomy" id="1971"/>
    <lineage>
        <taxon>Bacteria</taxon>
        <taxon>Bacillati</taxon>
        <taxon>Actinomycetota</taxon>
        <taxon>Actinomycetes</taxon>
        <taxon>Kitasatosporales</taxon>
        <taxon>Streptomycetaceae</taxon>
        <taxon>Streptomyces</taxon>
    </lineage>
</organism>
<gene>
    <name evidence="5" type="ORF">AOB60_07010</name>
</gene>
<dbReference type="AlphaFoldDB" id="A0A2N8PI03"/>
<keyword evidence="6" id="KW-1185">Reference proteome</keyword>
<evidence type="ECO:0000313" key="6">
    <source>
        <dbReference type="Proteomes" id="UP000236047"/>
    </source>
</evidence>
<dbReference type="RefSeq" id="WP_073449579.1">
    <property type="nucleotide sequence ID" value="NZ_LJSN01000002.1"/>
</dbReference>
<dbReference type="Pfam" id="PF00005">
    <property type="entry name" value="ABC_tran"/>
    <property type="match status" value="1"/>
</dbReference>
<evidence type="ECO:0000313" key="5">
    <source>
        <dbReference type="EMBL" id="PNE40608.1"/>
    </source>
</evidence>
<dbReference type="PROSITE" id="PS50893">
    <property type="entry name" value="ABC_TRANSPORTER_2"/>
    <property type="match status" value="1"/>
</dbReference>
<comment type="caution">
    <text evidence="5">The sequence shown here is derived from an EMBL/GenBank/DDBJ whole genome shotgun (WGS) entry which is preliminary data.</text>
</comment>
<dbReference type="InterPro" id="IPR015854">
    <property type="entry name" value="ABC_transpr_LolD-like"/>
</dbReference>
<dbReference type="SMART" id="SM00382">
    <property type="entry name" value="AAA"/>
    <property type="match status" value="1"/>
</dbReference>
<sequence>MTANLLTPTTIRAAGVTKVYGPGAAGSGATATVHALRGVDLGIAQGRFMAIMGPSGSGKSTLMHCLAGLDRPTSGTITIEDTEITALSERQRTDLRRDRIGFVFQQYHLLPELNGSENILLPLEIAGRRPDRDWLDTVVGALQIGDQLDRKPSELSGGQQQRIGIARALAARPAVVFADEPTGNLDAASGRDVLEFLRYSTREFGQTVVMVTHDPTAAAYADRVVLLLDGRVGGSLDAPTPETVLNALQKLRG</sequence>
<dbReference type="PANTHER" id="PTHR24220">
    <property type="entry name" value="IMPORT ATP-BINDING PROTEIN"/>
    <property type="match status" value="1"/>
</dbReference>
<dbReference type="SUPFAM" id="SSF52540">
    <property type="entry name" value="P-loop containing nucleoside triphosphate hydrolases"/>
    <property type="match status" value="1"/>
</dbReference>
<evidence type="ECO:0000256" key="3">
    <source>
        <dbReference type="ARBA" id="ARBA00022840"/>
    </source>
</evidence>
<dbReference type="GO" id="GO:0005886">
    <property type="term" value="C:plasma membrane"/>
    <property type="evidence" value="ECO:0007669"/>
    <property type="project" value="TreeGrafter"/>
</dbReference>
<evidence type="ECO:0000259" key="4">
    <source>
        <dbReference type="PROSITE" id="PS50893"/>
    </source>
</evidence>
<dbReference type="FunFam" id="3.40.50.300:FF:000032">
    <property type="entry name" value="Export ABC transporter ATP-binding protein"/>
    <property type="match status" value="1"/>
</dbReference>
<name>A0A2N8PI03_STRNR</name>
<protein>
    <submittedName>
        <fullName evidence="5">Peptide ABC transporter ATP-binding protein</fullName>
    </submittedName>
</protein>
<dbReference type="PROSITE" id="PS00211">
    <property type="entry name" value="ABC_TRANSPORTER_1"/>
    <property type="match status" value="1"/>
</dbReference>